<keyword evidence="5 8" id="KW-0808">Transferase</keyword>
<dbReference type="PANTHER" id="PTHR42790:SF19">
    <property type="entry name" value="KYNURENINE_ALPHA-AMINOADIPATE AMINOTRANSFERASE, MITOCHONDRIAL"/>
    <property type="match status" value="1"/>
</dbReference>
<comment type="similarity">
    <text evidence="2">Belongs to the class-I pyridoxal-phosphate-dependent aminotransferase family.</text>
</comment>
<name>A0A2K9NZX8_9FIRM</name>
<evidence type="ECO:0000313" key="8">
    <source>
        <dbReference type="EMBL" id="AUO18587.1"/>
    </source>
</evidence>
<organism evidence="8 9">
    <name type="scientific">Monoglobus pectinilyticus</name>
    <dbReference type="NCBI Taxonomy" id="1981510"/>
    <lineage>
        <taxon>Bacteria</taxon>
        <taxon>Bacillati</taxon>
        <taxon>Bacillota</taxon>
        <taxon>Clostridia</taxon>
        <taxon>Monoglobales</taxon>
        <taxon>Monoglobaceae</taxon>
        <taxon>Monoglobus</taxon>
    </lineage>
</organism>
<evidence type="ECO:0000256" key="5">
    <source>
        <dbReference type="ARBA" id="ARBA00022679"/>
    </source>
</evidence>
<protein>
    <submittedName>
        <fullName evidence="8">Transcriptional regulator, GntR family domain/Aspartate aminotransferase</fullName>
    </submittedName>
</protein>
<evidence type="ECO:0000256" key="6">
    <source>
        <dbReference type="ARBA" id="ARBA00022898"/>
    </source>
</evidence>
<keyword evidence="6" id="KW-0663">Pyridoxal phosphate</keyword>
<dbReference type="InterPro" id="IPR050859">
    <property type="entry name" value="Class-I_PLP-dep_aminotransf"/>
</dbReference>
<evidence type="ECO:0000256" key="2">
    <source>
        <dbReference type="ARBA" id="ARBA00007441"/>
    </source>
</evidence>
<keyword evidence="9" id="KW-1185">Reference proteome</keyword>
<dbReference type="GO" id="GO:1901605">
    <property type="term" value="P:alpha-amino acid metabolic process"/>
    <property type="evidence" value="ECO:0007669"/>
    <property type="project" value="TreeGrafter"/>
</dbReference>
<evidence type="ECO:0000256" key="1">
    <source>
        <dbReference type="ARBA" id="ARBA00001933"/>
    </source>
</evidence>
<dbReference type="Proteomes" id="UP000235589">
    <property type="component" value="Chromosome"/>
</dbReference>
<dbReference type="RefSeq" id="WP_245862973.1">
    <property type="nucleotide sequence ID" value="NZ_CP020991.1"/>
</dbReference>
<comment type="cofactor">
    <cofactor evidence="1">
        <name>pyridoxal 5'-phosphate</name>
        <dbReference type="ChEBI" id="CHEBI:597326"/>
    </cofactor>
</comment>
<dbReference type="Gene3D" id="3.40.640.10">
    <property type="entry name" value="Type I PLP-dependent aspartate aminotransferase-like (Major domain)"/>
    <property type="match status" value="1"/>
</dbReference>
<evidence type="ECO:0000313" key="9">
    <source>
        <dbReference type="Proteomes" id="UP000235589"/>
    </source>
</evidence>
<dbReference type="InterPro" id="IPR015422">
    <property type="entry name" value="PyrdxlP-dep_Trfase_small"/>
</dbReference>
<proteinExistence type="inferred from homology"/>
<dbReference type="CDD" id="cd00609">
    <property type="entry name" value="AAT_like"/>
    <property type="match status" value="1"/>
</dbReference>
<dbReference type="InterPro" id="IPR004839">
    <property type="entry name" value="Aminotransferase_I/II_large"/>
</dbReference>
<dbReference type="PANTHER" id="PTHR42790">
    <property type="entry name" value="AMINOTRANSFERASE"/>
    <property type="match status" value="1"/>
</dbReference>
<dbReference type="GeneID" id="98061831"/>
<dbReference type="AlphaFoldDB" id="A0A2K9NZX8"/>
<evidence type="ECO:0000256" key="3">
    <source>
        <dbReference type="ARBA" id="ARBA00011738"/>
    </source>
</evidence>
<accession>A0A2K9NZX8</accession>
<dbReference type="KEGG" id="mpec:B9O19_00403"/>
<dbReference type="FunFam" id="3.40.640.10:FF:000053">
    <property type="entry name" value="Aminotransferase, class I"/>
    <property type="match status" value="1"/>
</dbReference>
<dbReference type="Pfam" id="PF00155">
    <property type="entry name" value="Aminotran_1_2"/>
    <property type="match status" value="1"/>
</dbReference>
<dbReference type="Gene3D" id="3.90.1150.10">
    <property type="entry name" value="Aspartate Aminotransferase, domain 1"/>
    <property type="match status" value="1"/>
</dbReference>
<dbReference type="InterPro" id="IPR015424">
    <property type="entry name" value="PyrdxlP-dep_Trfase"/>
</dbReference>
<dbReference type="InterPro" id="IPR015421">
    <property type="entry name" value="PyrdxlP-dep_Trfase_major"/>
</dbReference>
<sequence length="400" mass="44360">MDIKTKFSDKVKDLEASAIREIFKLLDKPGIISFAGGAPDPELFPCDELSEVAADVLKNNGKIALQYGVTEGYAPLRDWVKNRLVSQGIIKENDNNETIIVSGGQQGIDLASKSLLNPGDAVVCEQPSFIGGLNCFRSYNAEIYGVKVQSDGIDMEELEALLKQHSNIKILYTIATFQNPSGITMSLEKRKKLLELAEQYDFMIFEDNPYGELRFAGDDVPTIKSLDTQGRVVYLGSFSKILSPGIRVGFTSCDKELMERMIICKQVQDVHTNVLAQMVVYGFLTKYSIDEHISKLKETYGEKCRFMCECMDKYFPSSVSHTVPEGGIFLFCEMPDGYDTKAIMAKAVDRGVAFVPGSTTMIDDKAVCSSFRMNYSTASKEQIESGIKTLGDLLKEEVGE</sequence>
<evidence type="ECO:0000259" key="7">
    <source>
        <dbReference type="Pfam" id="PF00155"/>
    </source>
</evidence>
<dbReference type="SUPFAM" id="SSF53383">
    <property type="entry name" value="PLP-dependent transferases"/>
    <property type="match status" value="1"/>
</dbReference>
<gene>
    <name evidence="8" type="ORF">B9O19_00403</name>
</gene>
<comment type="subunit">
    <text evidence="3">Homodimer.</text>
</comment>
<dbReference type="GO" id="GO:0030170">
    <property type="term" value="F:pyridoxal phosphate binding"/>
    <property type="evidence" value="ECO:0007669"/>
    <property type="project" value="InterPro"/>
</dbReference>
<feature type="domain" description="Aminotransferase class I/classII large" evidence="7">
    <location>
        <begin position="45"/>
        <end position="388"/>
    </location>
</feature>
<keyword evidence="4 8" id="KW-0032">Aminotransferase</keyword>
<dbReference type="GO" id="GO:0008483">
    <property type="term" value="F:transaminase activity"/>
    <property type="evidence" value="ECO:0007669"/>
    <property type="project" value="UniProtKB-KW"/>
</dbReference>
<reference evidence="8 9" key="1">
    <citation type="submission" date="2017-04" db="EMBL/GenBank/DDBJ databases">
        <title>Monoglobus pectinilyticus 14 draft genome.</title>
        <authorList>
            <person name="Kim C."/>
            <person name="Rosendale D.I."/>
            <person name="Kelly W.J."/>
            <person name="Tannock G.W."/>
            <person name="Patchett M.L."/>
            <person name="Jordens J.Z."/>
        </authorList>
    </citation>
    <scope>NUCLEOTIDE SEQUENCE [LARGE SCALE GENOMIC DNA]</scope>
    <source>
        <strain evidence="8 9">14</strain>
    </source>
</reference>
<evidence type="ECO:0000256" key="4">
    <source>
        <dbReference type="ARBA" id="ARBA00022576"/>
    </source>
</evidence>
<dbReference type="EMBL" id="CP020991">
    <property type="protein sequence ID" value="AUO18587.1"/>
    <property type="molecule type" value="Genomic_DNA"/>
</dbReference>